<evidence type="ECO:0000256" key="3">
    <source>
        <dbReference type="ARBA" id="ARBA00023002"/>
    </source>
</evidence>
<dbReference type="PROSITE" id="PS00086">
    <property type="entry name" value="CYTOCHROME_P450"/>
    <property type="match status" value="1"/>
</dbReference>
<evidence type="ECO:0000256" key="5">
    <source>
        <dbReference type="ARBA" id="ARBA00023033"/>
    </source>
</evidence>
<feature type="binding site" description="axial binding residue" evidence="6">
    <location>
        <position position="442"/>
    </location>
    <ligand>
        <name>heme</name>
        <dbReference type="ChEBI" id="CHEBI:30413"/>
    </ligand>
    <ligandPart>
        <name>Fe</name>
        <dbReference type="ChEBI" id="CHEBI:18248"/>
    </ligandPart>
</feature>
<dbReference type="PANTHER" id="PTHR46300:SF2">
    <property type="entry name" value="CYTOCHROME P450 MONOOXYGENASE ALNH-RELATED"/>
    <property type="match status" value="1"/>
</dbReference>
<keyword evidence="3 7" id="KW-0560">Oxidoreductase</keyword>
<dbReference type="GO" id="GO:0005506">
    <property type="term" value="F:iron ion binding"/>
    <property type="evidence" value="ECO:0007669"/>
    <property type="project" value="InterPro"/>
</dbReference>
<evidence type="ECO:0000313" key="9">
    <source>
        <dbReference type="EMBL" id="EON68064.1"/>
    </source>
</evidence>
<dbReference type="InterPro" id="IPR001128">
    <property type="entry name" value="Cyt_P450"/>
</dbReference>
<evidence type="ECO:0000256" key="6">
    <source>
        <dbReference type="PIRSR" id="PIRSR602401-1"/>
    </source>
</evidence>
<name>R7Z200_CONA1</name>
<feature type="signal peptide" evidence="8">
    <location>
        <begin position="1"/>
        <end position="20"/>
    </location>
</feature>
<dbReference type="InterPro" id="IPR002401">
    <property type="entry name" value="Cyt_P450_E_grp-I"/>
</dbReference>
<evidence type="ECO:0000256" key="7">
    <source>
        <dbReference type="RuleBase" id="RU000461"/>
    </source>
</evidence>
<dbReference type="SUPFAM" id="SSF48264">
    <property type="entry name" value="Cytochrome P450"/>
    <property type="match status" value="1"/>
</dbReference>
<keyword evidence="10" id="KW-1185">Reference proteome</keyword>
<keyword evidence="6 7" id="KW-0349">Heme</keyword>
<dbReference type="Proteomes" id="UP000016924">
    <property type="component" value="Unassembled WGS sequence"/>
</dbReference>
<protein>
    <submittedName>
        <fullName evidence="9">Cytochrome P450</fullName>
    </submittedName>
</protein>
<dbReference type="PRINTS" id="PR00463">
    <property type="entry name" value="EP450I"/>
</dbReference>
<dbReference type="PRINTS" id="PR00385">
    <property type="entry name" value="P450"/>
</dbReference>
<gene>
    <name evidence="9" type="ORF">W97_07212</name>
</gene>
<dbReference type="AlphaFoldDB" id="R7Z200"/>
<dbReference type="STRING" id="1168221.R7Z200"/>
<feature type="chain" id="PRO_5004451009" evidence="8">
    <location>
        <begin position="21"/>
        <end position="545"/>
    </location>
</feature>
<evidence type="ECO:0000256" key="8">
    <source>
        <dbReference type="SAM" id="SignalP"/>
    </source>
</evidence>
<dbReference type="PANTHER" id="PTHR46300">
    <property type="entry name" value="P450, PUTATIVE (EUROFUNG)-RELATED-RELATED"/>
    <property type="match status" value="1"/>
</dbReference>
<evidence type="ECO:0000256" key="2">
    <source>
        <dbReference type="ARBA" id="ARBA00022723"/>
    </source>
</evidence>
<sequence length="545" mass="61824">MGFSIASVLALIAFSLLVLRLLRVGRRPKGYPPGPPTLPVLGNIHQMPTHDAHKQFQKWAEEYGPVYSLILGTKTLIVLSSDQAVKDLLDKRSNIYSDRQDMYIGMTLCSGGLRVLMMRYGPVWRSCRKMIHALLNVSAARSYVPYQVMENKQMLYELLKKPDQYLNSIRRYSNSLTTSMVFGWRSPEYENEDVKQLFEGFEKFSIINQTGTAALIDFFPILRRLPDWVLPTQKKAKELHEHEKRLYLKHWLNCKQAIMSGTAKPCFCVNLAKIQEAEGLSDDQAAYISGTLLEAGSDTTSSTLTGFLLAMVVFPDVQKRAQDEIDRVVGPNRLPDMDDEPNLQYIRGCVKECLRWMPTTILGAVPHAVTKDDEYMGYHIPAGAGVLNNVWSINMDAKRYPYPRRFDPERYADDFLNASDAASNPDASKRDHFTFGAGRRICPGIHVAERSLFLGVSRMLWAFNFEPAVDMAGKPIIPDIEKLTQGFVCMPEPFQARIVPRSKERADMVTKEWEEAKQQLDPVSMQWKSVPEGMALPSVDKNLQD</sequence>
<comment type="cofactor">
    <cofactor evidence="6">
        <name>heme</name>
        <dbReference type="ChEBI" id="CHEBI:30413"/>
    </cofactor>
</comment>
<keyword evidence="2 6" id="KW-0479">Metal-binding</keyword>
<dbReference type="InterPro" id="IPR017972">
    <property type="entry name" value="Cyt_P450_CS"/>
</dbReference>
<evidence type="ECO:0000313" key="10">
    <source>
        <dbReference type="Proteomes" id="UP000016924"/>
    </source>
</evidence>
<dbReference type="HOGENOM" id="CLU_001570_2_1_1"/>
<dbReference type="InterPro" id="IPR036396">
    <property type="entry name" value="Cyt_P450_sf"/>
</dbReference>
<dbReference type="Pfam" id="PF00067">
    <property type="entry name" value="p450"/>
    <property type="match status" value="1"/>
</dbReference>
<keyword evidence="8" id="KW-0732">Signal</keyword>
<evidence type="ECO:0000256" key="4">
    <source>
        <dbReference type="ARBA" id="ARBA00023004"/>
    </source>
</evidence>
<dbReference type="GO" id="GO:0004497">
    <property type="term" value="F:monooxygenase activity"/>
    <property type="evidence" value="ECO:0007669"/>
    <property type="project" value="UniProtKB-KW"/>
</dbReference>
<accession>R7Z200</accession>
<dbReference type="GO" id="GO:0016705">
    <property type="term" value="F:oxidoreductase activity, acting on paired donors, with incorporation or reduction of molecular oxygen"/>
    <property type="evidence" value="ECO:0007669"/>
    <property type="project" value="InterPro"/>
</dbReference>
<dbReference type="OrthoDB" id="1055148at2759"/>
<evidence type="ECO:0000256" key="1">
    <source>
        <dbReference type="ARBA" id="ARBA00010617"/>
    </source>
</evidence>
<keyword evidence="4 6" id="KW-0408">Iron</keyword>
<dbReference type="EMBL" id="JH767592">
    <property type="protein sequence ID" value="EON68064.1"/>
    <property type="molecule type" value="Genomic_DNA"/>
</dbReference>
<dbReference type="GO" id="GO:0020037">
    <property type="term" value="F:heme binding"/>
    <property type="evidence" value="ECO:0007669"/>
    <property type="project" value="InterPro"/>
</dbReference>
<dbReference type="RefSeq" id="XP_007783381.1">
    <property type="nucleotide sequence ID" value="XM_007785191.1"/>
</dbReference>
<organism evidence="9 10">
    <name type="scientific">Coniosporium apollinis (strain CBS 100218)</name>
    <name type="common">Rock-inhabiting black yeast</name>
    <dbReference type="NCBI Taxonomy" id="1168221"/>
    <lineage>
        <taxon>Eukaryota</taxon>
        <taxon>Fungi</taxon>
        <taxon>Dikarya</taxon>
        <taxon>Ascomycota</taxon>
        <taxon>Pezizomycotina</taxon>
        <taxon>Dothideomycetes</taxon>
        <taxon>Dothideomycetes incertae sedis</taxon>
        <taxon>Coniosporium</taxon>
    </lineage>
</organism>
<dbReference type="Gene3D" id="1.10.630.10">
    <property type="entry name" value="Cytochrome P450"/>
    <property type="match status" value="1"/>
</dbReference>
<dbReference type="CDD" id="cd11065">
    <property type="entry name" value="CYP64-like"/>
    <property type="match status" value="1"/>
</dbReference>
<dbReference type="OMA" id="RQEMYIG"/>
<comment type="similarity">
    <text evidence="1 7">Belongs to the cytochrome P450 family.</text>
</comment>
<dbReference type="InterPro" id="IPR050364">
    <property type="entry name" value="Cytochrome_P450_fung"/>
</dbReference>
<keyword evidence="5 7" id="KW-0503">Monooxygenase</keyword>
<reference evidence="10" key="1">
    <citation type="submission" date="2012-06" db="EMBL/GenBank/DDBJ databases">
        <title>The genome sequence of Coniosporium apollinis CBS 100218.</title>
        <authorList>
            <consortium name="The Broad Institute Genome Sequencing Platform"/>
            <person name="Cuomo C."/>
            <person name="Gorbushina A."/>
            <person name="Noack S."/>
            <person name="Walker B."/>
            <person name="Young S.K."/>
            <person name="Zeng Q."/>
            <person name="Gargeya S."/>
            <person name="Fitzgerald M."/>
            <person name="Haas B."/>
            <person name="Abouelleil A."/>
            <person name="Alvarado L."/>
            <person name="Arachchi H.M."/>
            <person name="Berlin A.M."/>
            <person name="Chapman S.B."/>
            <person name="Goldberg J."/>
            <person name="Griggs A."/>
            <person name="Gujja S."/>
            <person name="Hansen M."/>
            <person name="Howarth C."/>
            <person name="Imamovic A."/>
            <person name="Larimer J."/>
            <person name="McCowan C."/>
            <person name="Montmayeur A."/>
            <person name="Murphy C."/>
            <person name="Neiman D."/>
            <person name="Pearson M."/>
            <person name="Priest M."/>
            <person name="Roberts A."/>
            <person name="Saif S."/>
            <person name="Shea T."/>
            <person name="Sisk P."/>
            <person name="Sykes S."/>
            <person name="Wortman J."/>
            <person name="Nusbaum C."/>
            <person name="Birren B."/>
        </authorList>
    </citation>
    <scope>NUCLEOTIDE SEQUENCE [LARGE SCALE GENOMIC DNA]</scope>
    <source>
        <strain evidence="10">CBS 100218</strain>
    </source>
</reference>
<dbReference type="GeneID" id="19904523"/>
<dbReference type="eggNOG" id="KOG0156">
    <property type="taxonomic scope" value="Eukaryota"/>
</dbReference>
<proteinExistence type="inferred from homology"/>